<feature type="region of interest" description="Disordered" evidence="1">
    <location>
        <begin position="1"/>
        <end position="20"/>
    </location>
</feature>
<proteinExistence type="predicted"/>
<sequence length="169" mass="18699">MPIQPRYLSPSRHSINRERSTASTRVVNGIAPTYRPRAPEAFLLMTHLLHEIKHDTAPHYEASLRLTTLTDPAQSTRQARATASTPPNAYVTHNPNNRPHNYPLADPRVQKPRAIGRPPLGLTGFLVVKSQLSFAPQHHPGSVLLMFRSVISGNISGSNPKGRVVRSKL</sequence>
<reference evidence="2" key="1">
    <citation type="submission" date="2020-11" db="EMBL/GenBank/DDBJ databases">
        <authorList>
            <consortium name="DOE Joint Genome Institute"/>
            <person name="Ahrendt S."/>
            <person name="Riley R."/>
            <person name="Andreopoulos W."/>
            <person name="Labutti K."/>
            <person name="Pangilinan J."/>
            <person name="Ruiz-Duenas F.J."/>
            <person name="Barrasa J.M."/>
            <person name="Sanchez-Garcia M."/>
            <person name="Camarero S."/>
            <person name="Miyauchi S."/>
            <person name="Serrano A."/>
            <person name="Linde D."/>
            <person name="Babiker R."/>
            <person name="Drula E."/>
            <person name="Ayuso-Fernandez I."/>
            <person name="Pacheco R."/>
            <person name="Padilla G."/>
            <person name="Ferreira P."/>
            <person name="Barriuso J."/>
            <person name="Kellner H."/>
            <person name="Castanera R."/>
            <person name="Alfaro M."/>
            <person name="Ramirez L."/>
            <person name="Pisabarro A.G."/>
            <person name="Kuo A."/>
            <person name="Tritt A."/>
            <person name="Lipzen A."/>
            <person name="He G."/>
            <person name="Yan M."/>
            <person name="Ng V."/>
            <person name="Cullen D."/>
            <person name="Martin F."/>
            <person name="Rosso M.-N."/>
            <person name="Henrissat B."/>
            <person name="Hibbett D."/>
            <person name="Martinez A.T."/>
            <person name="Grigoriev I.V."/>
        </authorList>
    </citation>
    <scope>NUCLEOTIDE SEQUENCE</scope>
    <source>
        <strain evidence="2">MF-IS2</strain>
    </source>
</reference>
<dbReference type="Proteomes" id="UP000807342">
    <property type="component" value="Unassembled WGS sequence"/>
</dbReference>
<evidence type="ECO:0000256" key="1">
    <source>
        <dbReference type="SAM" id="MobiDB-lite"/>
    </source>
</evidence>
<protein>
    <submittedName>
        <fullName evidence="2">Uncharacterized protein</fullName>
    </submittedName>
</protein>
<evidence type="ECO:0000313" key="3">
    <source>
        <dbReference type="Proteomes" id="UP000807342"/>
    </source>
</evidence>
<feature type="region of interest" description="Disordered" evidence="1">
    <location>
        <begin position="70"/>
        <end position="110"/>
    </location>
</feature>
<dbReference type="AlphaFoldDB" id="A0A9P6C475"/>
<accession>A0A9P6C475</accession>
<feature type="compositionally biased region" description="Polar residues" evidence="1">
    <location>
        <begin position="70"/>
        <end position="99"/>
    </location>
</feature>
<comment type="caution">
    <text evidence="2">The sequence shown here is derived from an EMBL/GenBank/DDBJ whole genome shotgun (WGS) entry which is preliminary data.</text>
</comment>
<gene>
    <name evidence="2" type="ORF">P691DRAFT_816297</name>
</gene>
<organism evidence="2 3">
    <name type="scientific">Macrolepiota fuliginosa MF-IS2</name>
    <dbReference type="NCBI Taxonomy" id="1400762"/>
    <lineage>
        <taxon>Eukaryota</taxon>
        <taxon>Fungi</taxon>
        <taxon>Dikarya</taxon>
        <taxon>Basidiomycota</taxon>
        <taxon>Agaricomycotina</taxon>
        <taxon>Agaricomycetes</taxon>
        <taxon>Agaricomycetidae</taxon>
        <taxon>Agaricales</taxon>
        <taxon>Agaricineae</taxon>
        <taxon>Agaricaceae</taxon>
        <taxon>Macrolepiota</taxon>
    </lineage>
</organism>
<dbReference type="EMBL" id="MU151161">
    <property type="protein sequence ID" value="KAF9448450.1"/>
    <property type="molecule type" value="Genomic_DNA"/>
</dbReference>
<name>A0A9P6C475_9AGAR</name>
<keyword evidence="3" id="KW-1185">Reference proteome</keyword>
<evidence type="ECO:0000313" key="2">
    <source>
        <dbReference type="EMBL" id="KAF9448450.1"/>
    </source>
</evidence>